<proteinExistence type="predicted"/>
<evidence type="ECO:0000313" key="1">
    <source>
        <dbReference type="EMBL" id="VDI83185.1"/>
    </source>
</evidence>
<dbReference type="InterPro" id="IPR036770">
    <property type="entry name" value="Ankyrin_rpt-contain_sf"/>
</dbReference>
<keyword evidence="2" id="KW-1185">Reference proteome</keyword>
<dbReference type="Gene3D" id="1.25.40.20">
    <property type="entry name" value="Ankyrin repeat-containing domain"/>
    <property type="match status" value="1"/>
</dbReference>
<protein>
    <submittedName>
        <fullName evidence="1">Uncharacterized protein</fullName>
    </submittedName>
</protein>
<reference evidence="1" key="1">
    <citation type="submission" date="2018-11" db="EMBL/GenBank/DDBJ databases">
        <authorList>
            <person name="Alioto T."/>
            <person name="Alioto T."/>
        </authorList>
    </citation>
    <scope>NUCLEOTIDE SEQUENCE</scope>
</reference>
<dbReference type="SUPFAM" id="SSF140860">
    <property type="entry name" value="Pseudo ankyrin repeat-like"/>
    <property type="match status" value="1"/>
</dbReference>
<dbReference type="EMBL" id="UYJE01010436">
    <property type="protein sequence ID" value="VDI83185.1"/>
    <property type="molecule type" value="Genomic_DNA"/>
</dbReference>
<accession>A0A8B6HRB2</accession>
<evidence type="ECO:0000313" key="2">
    <source>
        <dbReference type="Proteomes" id="UP000596742"/>
    </source>
</evidence>
<dbReference type="OrthoDB" id="6191447at2759"/>
<gene>
    <name evidence="1" type="ORF">MGAL_10B010031</name>
</gene>
<comment type="caution">
    <text evidence="1">The sequence shown here is derived from an EMBL/GenBank/DDBJ whole genome shotgun (WGS) entry which is preliminary data.</text>
</comment>
<dbReference type="AlphaFoldDB" id="A0A8B6HRB2"/>
<sequence>MNVAMTNACRYGRETVLEWLWTNVDQSNFRMNEAFHDGCKNEQQPVVRWMIENVPKELLDMSNVLHTACLSNTNDRIVEMLLQQIDISRVNINLMIRETCKHGNTAIIQYLLSMTDVGIIDMNQAMTNILSIDVKSDSYSDDEKVLKDEKKEQLALTIIQKTTLSMLNIDELIIEIIMQEWLAQVASVIMVK</sequence>
<organism evidence="1 2">
    <name type="scientific">Mytilus galloprovincialis</name>
    <name type="common">Mediterranean mussel</name>
    <dbReference type="NCBI Taxonomy" id="29158"/>
    <lineage>
        <taxon>Eukaryota</taxon>
        <taxon>Metazoa</taxon>
        <taxon>Spiralia</taxon>
        <taxon>Lophotrochozoa</taxon>
        <taxon>Mollusca</taxon>
        <taxon>Bivalvia</taxon>
        <taxon>Autobranchia</taxon>
        <taxon>Pteriomorphia</taxon>
        <taxon>Mytilida</taxon>
        <taxon>Mytiloidea</taxon>
        <taxon>Mytilidae</taxon>
        <taxon>Mytilinae</taxon>
        <taxon>Mytilus</taxon>
    </lineage>
</organism>
<name>A0A8B6HRB2_MYTGA</name>
<dbReference type="Proteomes" id="UP000596742">
    <property type="component" value="Unassembled WGS sequence"/>
</dbReference>